<evidence type="ECO:0000313" key="3">
    <source>
        <dbReference type="EMBL" id="RED96147.1"/>
    </source>
</evidence>
<feature type="domain" description="NAD-dependent epimerase/dehydratase" evidence="2">
    <location>
        <begin position="4"/>
        <end position="171"/>
    </location>
</feature>
<dbReference type="SUPFAM" id="SSF51735">
    <property type="entry name" value="NAD(P)-binding Rossmann-fold domains"/>
    <property type="match status" value="1"/>
</dbReference>
<dbReference type="Pfam" id="PF01370">
    <property type="entry name" value="Epimerase"/>
    <property type="match status" value="1"/>
</dbReference>
<evidence type="ECO:0000259" key="2">
    <source>
        <dbReference type="Pfam" id="PF01370"/>
    </source>
</evidence>
<evidence type="ECO:0000256" key="1">
    <source>
        <dbReference type="ARBA" id="ARBA00007637"/>
    </source>
</evidence>
<dbReference type="RefSeq" id="WP_115869007.1">
    <property type="nucleotide sequence ID" value="NZ_QREG01000015.1"/>
</dbReference>
<name>A0A3D9KZS6_MARFU</name>
<dbReference type="Gene3D" id="3.40.50.720">
    <property type="entry name" value="NAD(P)-binding Rossmann-like Domain"/>
    <property type="match status" value="1"/>
</dbReference>
<dbReference type="InterPro" id="IPR001509">
    <property type="entry name" value="Epimerase_deHydtase"/>
</dbReference>
<dbReference type="OrthoDB" id="1490291at2"/>
<protein>
    <submittedName>
        <fullName evidence="3">Nucleoside-diphosphate-sugar epimerase</fullName>
    </submittedName>
</protein>
<proteinExistence type="inferred from homology"/>
<dbReference type="InterPro" id="IPR036291">
    <property type="entry name" value="NAD(P)-bd_dom_sf"/>
</dbReference>
<sequence>MKKVLVTGNAGLIGRALTKALLKRAYIVIGVDWHKCDEDFKPTKHYLCDINDHDKFNSILSTEDPDYIIHLAARIDLNGKSVDEYQTNTTAVKNLVEQTSTLPNLNRIIYTSSMLVCKAGYVPKYDTDYFATTPYGESKVITEKHVRNYEHTTDWVLVRPTTVWGPYINEHYLSFLRLLKKRLYFHSSSKPLYKSYSFVENIAFQYIKIMEAESSQVHKKTFYLADYTPLSLREYTTKLALSVGGKKPITLPLWLASILAKLGDLTKVLGLPSPFNSFRLNNILTEYQFNTDELQKITGPLPVDFMEGINKTAKWFSQEKQN</sequence>
<dbReference type="Proteomes" id="UP000256779">
    <property type="component" value="Unassembled WGS sequence"/>
</dbReference>
<comment type="similarity">
    <text evidence="1">Belongs to the NAD(P)-dependent epimerase/dehydratase family.</text>
</comment>
<organism evidence="3 4">
    <name type="scientific">Marinoscillum furvescens DSM 4134</name>
    <dbReference type="NCBI Taxonomy" id="1122208"/>
    <lineage>
        <taxon>Bacteria</taxon>
        <taxon>Pseudomonadati</taxon>
        <taxon>Bacteroidota</taxon>
        <taxon>Cytophagia</taxon>
        <taxon>Cytophagales</taxon>
        <taxon>Reichenbachiellaceae</taxon>
        <taxon>Marinoscillum</taxon>
    </lineage>
</organism>
<gene>
    <name evidence="3" type="ORF">C7460_11536</name>
</gene>
<accession>A0A3D9KZS6</accession>
<reference evidence="3 4" key="1">
    <citation type="submission" date="2018-07" db="EMBL/GenBank/DDBJ databases">
        <title>Genomic Encyclopedia of Type Strains, Phase IV (KMG-IV): sequencing the most valuable type-strain genomes for metagenomic binning, comparative biology and taxonomic classification.</title>
        <authorList>
            <person name="Goeker M."/>
        </authorList>
    </citation>
    <scope>NUCLEOTIDE SEQUENCE [LARGE SCALE GENOMIC DNA]</scope>
    <source>
        <strain evidence="3 4">DSM 4134</strain>
    </source>
</reference>
<comment type="caution">
    <text evidence="3">The sequence shown here is derived from an EMBL/GenBank/DDBJ whole genome shotgun (WGS) entry which is preliminary data.</text>
</comment>
<dbReference type="PANTHER" id="PTHR43000">
    <property type="entry name" value="DTDP-D-GLUCOSE 4,6-DEHYDRATASE-RELATED"/>
    <property type="match status" value="1"/>
</dbReference>
<dbReference type="AlphaFoldDB" id="A0A3D9KZS6"/>
<dbReference type="EMBL" id="QREG01000015">
    <property type="protein sequence ID" value="RED96147.1"/>
    <property type="molecule type" value="Genomic_DNA"/>
</dbReference>
<evidence type="ECO:0000313" key="4">
    <source>
        <dbReference type="Proteomes" id="UP000256779"/>
    </source>
</evidence>
<keyword evidence="4" id="KW-1185">Reference proteome</keyword>